<dbReference type="AlphaFoldDB" id="I0YJX9"/>
<name>I0YJX9_COCSC</name>
<reference evidence="3 4" key="1">
    <citation type="journal article" date="2012" name="Genome Biol.">
        <title>The genome of the polar eukaryotic microalga coccomyxa subellipsoidea reveals traits of cold adaptation.</title>
        <authorList>
            <person name="Blanc G."/>
            <person name="Agarkova I."/>
            <person name="Grimwood J."/>
            <person name="Kuo A."/>
            <person name="Brueggeman A."/>
            <person name="Dunigan D."/>
            <person name="Gurnon J."/>
            <person name="Ladunga I."/>
            <person name="Lindquist E."/>
            <person name="Lucas S."/>
            <person name="Pangilinan J."/>
            <person name="Proschold T."/>
            <person name="Salamov A."/>
            <person name="Schmutz J."/>
            <person name="Weeks D."/>
            <person name="Yamada T."/>
            <person name="Claverie J.M."/>
            <person name="Grigoriev I."/>
            <person name="Van Etten J."/>
            <person name="Lomsadze A."/>
            <person name="Borodovsky M."/>
        </authorList>
    </citation>
    <scope>NUCLEOTIDE SEQUENCE [LARGE SCALE GENOMIC DNA]</scope>
    <source>
        <strain evidence="3 4">C-169</strain>
    </source>
</reference>
<dbReference type="RefSeq" id="XP_005643242.1">
    <property type="nucleotide sequence ID" value="XM_005643185.1"/>
</dbReference>
<dbReference type="SUPFAM" id="SSF54695">
    <property type="entry name" value="POZ domain"/>
    <property type="match status" value="1"/>
</dbReference>
<dbReference type="SMART" id="SM00225">
    <property type="entry name" value="BTB"/>
    <property type="match status" value="1"/>
</dbReference>
<organism evidence="3 4">
    <name type="scientific">Coccomyxa subellipsoidea (strain C-169)</name>
    <name type="common">Green microalga</name>
    <dbReference type="NCBI Taxonomy" id="574566"/>
    <lineage>
        <taxon>Eukaryota</taxon>
        <taxon>Viridiplantae</taxon>
        <taxon>Chlorophyta</taxon>
        <taxon>core chlorophytes</taxon>
        <taxon>Trebouxiophyceae</taxon>
        <taxon>Trebouxiophyceae incertae sedis</taxon>
        <taxon>Coccomyxaceae</taxon>
        <taxon>Coccomyxa</taxon>
        <taxon>Coccomyxa subellipsoidea</taxon>
    </lineage>
</organism>
<dbReference type="OrthoDB" id="10333949at2759"/>
<dbReference type="Gene3D" id="3.30.710.10">
    <property type="entry name" value="Potassium Channel Kv1.1, Chain A"/>
    <property type="match status" value="1"/>
</dbReference>
<dbReference type="KEGG" id="csl:COCSUDRAFT_60007"/>
<comment type="caution">
    <text evidence="3">The sequence shown here is derived from an EMBL/GenBank/DDBJ whole genome shotgun (WGS) entry which is preliminary data.</text>
</comment>
<comment type="pathway">
    <text evidence="1">Protein modification; protein ubiquitination.</text>
</comment>
<evidence type="ECO:0000259" key="2">
    <source>
        <dbReference type="PROSITE" id="PS50097"/>
    </source>
</evidence>
<dbReference type="InterPro" id="IPR011333">
    <property type="entry name" value="SKP1/BTB/POZ_sf"/>
</dbReference>
<dbReference type="EMBL" id="AGSI01000022">
    <property type="protein sequence ID" value="EIE18698.1"/>
    <property type="molecule type" value="Genomic_DNA"/>
</dbReference>
<dbReference type="GeneID" id="17036627"/>
<dbReference type="PROSITE" id="PS50097">
    <property type="entry name" value="BTB"/>
    <property type="match status" value="1"/>
</dbReference>
<dbReference type="Pfam" id="PF00651">
    <property type="entry name" value="BTB"/>
    <property type="match status" value="1"/>
</dbReference>
<proteinExistence type="predicted"/>
<sequence length="216" mass="24317">MLDHLQVKEQPRKSLPYLKTTTPYFQDLTDVLLVLTTGEKLPAHAAYLAAYSSVFSGILEAHSASRSPNACPASIPLPDCSLQEAETFLCYLYRMRADAQLTPKSALAIVKLAHKFDVRVALEQCDEYLAQQAAINIRTNLLWACGREALEWALFAQQYHLNLLEAEAARYIMNNYLEVETLEVFEELGQGLLRRVSRGLAQELFQCSIADFGQRC</sequence>
<dbReference type="Proteomes" id="UP000007264">
    <property type="component" value="Unassembled WGS sequence"/>
</dbReference>
<dbReference type="CDD" id="cd18186">
    <property type="entry name" value="BTB_POZ_ZBTB_KLHL-like"/>
    <property type="match status" value="1"/>
</dbReference>
<evidence type="ECO:0000313" key="3">
    <source>
        <dbReference type="EMBL" id="EIE18698.1"/>
    </source>
</evidence>
<protein>
    <recommendedName>
        <fullName evidence="2">BTB domain-containing protein</fullName>
    </recommendedName>
</protein>
<gene>
    <name evidence="3" type="ORF">COCSUDRAFT_60007</name>
</gene>
<dbReference type="InterPro" id="IPR000210">
    <property type="entry name" value="BTB/POZ_dom"/>
</dbReference>
<evidence type="ECO:0000256" key="1">
    <source>
        <dbReference type="ARBA" id="ARBA00004906"/>
    </source>
</evidence>
<feature type="domain" description="BTB" evidence="2">
    <location>
        <begin position="29"/>
        <end position="101"/>
    </location>
</feature>
<dbReference type="PANTHER" id="PTHR24413">
    <property type="entry name" value="SPECKLE-TYPE POZ PROTEIN"/>
    <property type="match status" value="1"/>
</dbReference>
<evidence type="ECO:0000313" key="4">
    <source>
        <dbReference type="Proteomes" id="UP000007264"/>
    </source>
</evidence>
<accession>I0YJX9</accession>
<keyword evidence="4" id="KW-1185">Reference proteome</keyword>